<dbReference type="Proteomes" id="UP000501602">
    <property type="component" value="Chromosome"/>
</dbReference>
<evidence type="ECO:0000259" key="3">
    <source>
        <dbReference type="PROSITE" id="PS50977"/>
    </source>
</evidence>
<dbReference type="PROSITE" id="PS50977">
    <property type="entry name" value="HTH_TETR_2"/>
    <property type="match status" value="1"/>
</dbReference>
<evidence type="ECO:0000313" key="5">
    <source>
        <dbReference type="Proteomes" id="UP000501602"/>
    </source>
</evidence>
<keyword evidence="5" id="KW-1185">Reference proteome</keyword>
<evidence type="ECO:0000313" key="4">
    <source>
        <dbReference type="EMBL" id="QIZ77945.1"/>
    </source>
</evidence>
<gene>
    <name evidence="4" type="ORF">HER31_14205</name>
</gene>
<evidence type="ECO:0000256" key="1">
    <source>
        <dbReference type="ARBA" id="ARBA00023125"/>
    </source>
</evidence>
<dbReference type="RefSeq" id="WP_168661425.1">
    <property type="nucleotide sequence ID" value="NZ_CP051180.1"/>
</dbReference>
<dbReference type="EMBL" id="CP051180">
    <property type="protein sequence ID" value="QIZ77945.1"/>
    <property type="molecule type" value="Genomic_DNA"/>
</dbReference>
<dbReference type="InterPro" id="IPR009057">
    <property type="entry name" value="Homeodomain-like_sf"/>
</dbReference>
<keyword evidence="1 2" id="KW-0238">DNA-binding</keyword>
<protein>
    <submittedName>
        <fullName evidence="4">TetR/AcrR family transcriptional regulator</fullName>
    </submittedName>
</protein>
<dbReference type="PRINTS" id="PR00455">
    <property type="entry name" value="HTHTETR"/>
</dbReference>
<name>A0A6H1UFR3_9GAMM</name>
<organism evidence="4 5">
    <name type="scientific">Ferrimonas lipolytica</name>
    <dbReference type="NCBI Taxonomy" id="2724191"/>
    <lineage>
        <taxon>Bacteria</taxon>
        <taxon>Pseudomonadati</taxon>
        <taxon>Pseudomonadota</taxon>
        <taxon>Gammaproteobacteria</taxon>
        <taxon>Alteromonadales</taxon>
        <taxon>Ferrimonadaceae</taxon>
        <taxon>Ferrimonas</taxon>
    </lineage>
</organism>
<dbReference type="Gene3D" id="1.10.357.10">
    <property type="entry name" value="Tetracycline Repressor, domain 2"/>
    <property type="match status" value="1"/>
</dbReference>
<reference evidence="4 5" key="1">
    <citation type="submission" date="2020-04" db="EMBL/GenBank/DDBJ databases">
        <title>Ferrimonas sp. S7 isolated from sea water.</title>
        <authorList>
            <person name="Bae S.S."/>
            <person name="Baek K."/>
        </authorList>
    </citation>
    <scope>NUCLEOTIDE SEQUENCE [LARGE SCALE GENOMIC DNA]</scope>
    <source>
        <strain evidence="4 5">S7</strain>
    </source>
</reference>
<sequence>MRCPNTNSERLHCDQLLNAAEDLVDENGLVSFRFAEMAKLASCSNHVLYKHFKSKEDVLVCLFLRNCTSNFMPVFLEKNKDIEPRLLAAFAAVFSFVAVQRSPTFNTLRSVSINSLCWQLASDDKVNAFRQRVNLFWHRNYYHIEQAQQQQILLEPADKVLEVTQSIYFFLAGILSSFESGLMDEKYLGKHDETFFNLLCGQLNKYKWIQRFTASELRQLADKINLFFDKYYQQNKSCKFCQRLNGLQQCDKISAEIALG</sequence>
<dbReference type="SUPFAM" id="SSF46689">
    <property type="entry name" value="Homeodomain-like"/>
    <property type="match status" value="1"/>
</dbReference>
<feature type="domain" description="HTH tetR-type" evidence="3">
    <location>
        <begin position="10"/>
        <end position="70"/>
    </location>
</feature>
<dbReference type="InterPro" id="IPR001647">
    <property type="entry name" value="HTH_TetR"/>
</dbReference>
<dbReference type="GO" id="GO:0003677">
    <property type="term" value="F:DNA binding"/>
    <property type="evidence" value="ECO:0007669"/>
    <property type="project" value="UniProtKB-UniRule"/>
</dbReference>
<proteinExistence type="predicted"/>
<feature type="DNA-binding region" description="H-T-H motif" evidence="2">
    <location>
        <begin position="33"/>
        <end position="52"/>
    </location>
</feature>
<evidence type="ECO:0000256" key="2">
    <source>
        <dbReference type="PROSITE-ProRule" id="PRU00335"/>
    </source>
</evidence>
<dbReference type="KEGG" id="fes:HER31_14205"/>
<dbReference type="AlphaFoldDB" id="A0A6H1UFR3"/>
<accession>A0A6H1UFR3</accession>